<name>A0A1S5V2M5_ELYCH</name>
<evidence type="ECO:0000256" key="2">
    <source>
        <dbReference type="SAM" id="MobiDB-lite"/>
    </source>
</evidence>
<dbReference type="InterPro" id="IPR013083">
    <property type="entry name" value="Znf_RING/FYVE/PHD"/>
</dbReference>
<evidence type="ECO:0000256" key="1">
    <source>
        <dbReference type="SAM" id="Coils"/>
    </source>
</evidence>
<dbReference type="SUPFAM" id="SSF57903">
    <property type="entry name" value="FYVE/PHD zinc finger"/>
    <property type="match status" value="1"/>
</dbReference>
<proteinExistence type="predicted"/>
<organism evidence="3">
    <name type="scientific">Elysia chlorotica</name>
    <name type="common">Eastern emerald elysia</name>
    <name type="synonym">Sea slug</name>
    <dbReference type="NCBI Taxonomy" id="188477"/>
    <lineage>
        <taxon>Eukaryota</taxon>
        <taxon>Metazoa</taxon>
        <taxon>Spiralia</taxon>
        <taxon>Lophotrochozoa</taxon>
        <taxon>Mollusca</taxon>
        <taxon>Gastropoda</taxon>
        <taxon>Heterobranchia</taxon>
        <taxon>Euthyneura</taxon>
        <taxon>Panpulmonata</taxon>
        <taxon>Sacoglossa</taxon>
        <taxon>Placobranchoidea</taxon>
        <taxon>Plakobranchidae</taxon>
        <taxon>Elysia</taxon>
    </lineage>
</organism>
<feature type="coiled-coil region" evidence="1">
    <location>
        <begin position="190"/>
        <end position="217"/>
    </location>
</feature>
<protein>
    <submittedName>
        <fullName evidence="3">PHD zinc finger domain protein</fullName>
    </submittedName>
</protein>
<reference evidence="3" key="1">
    <citation type="journal article" date="2016" name="Biol. Bull.">
        <title>A Preliminary Molecular and Phylogenetic Analysis of the Genome of a Novel Endogenous Retrovirus in the Sea Slug Elysia chlorotica.</title>
        <authorList>
            <person name="Pierce S.K."/>
            <person name="Mahadevan P."/>
            <person name="Massey S.E."/>
            <person name="Middlebrooks M.L."/>
        </authorList>
    </citation>
    <scope>NUCLEOTIDE SEQUENCE</scope>
    <source>
        <strain evidence="3">Tampa 2006</strain>
    </source>
</reference>
<dbReference type="CDD" id="cd15489">
    <property type="entry name" value="PHD_SF"/>
    <property type="match status" value="1"/>
</dbReference>
<feature type="coiled-coil region" evidence="1">
    <location>
        <begin position="139"/>
        <end position="166"/>
    </location>
</feature>
<feature type="region of interest" description="Disordered" evidence="2">
    <location>
        <begin position="255"/>
        <end position="279"/>
    </location>
</feature>
<dbReference type="InterPro" id="IPR011011">
    <property type="entry name" value="Znf_FYVE_PHD"/>
</dbReference>
<feature type="compositionally biased region" description="Polar residues" evidence="2">
    <location>
        <begin position="47"/>
        <end position="61"/>
    </location>
</feature>
<feature type="compositionally biased region" description="Basic and acidic residues" evidence="2">
    <location>
        <begin position="1"/>
        <end position="32"/>
    </location>
</feature>
<sequence>MSNPKEQRSRSVDDSAKMEADQVKTPAEEKKTGKSKTTRGQAPPKGQTRSKSQSNKIDEATSISDTQLEHCGTCGNQCKESENSLQCELCDIWYHTDCENIDDATYQLLKKDADRPYALLHYYCSRSCNKAASKFLGGMLKLECDVEQLKSKMGEMENKVTNIQNGNFTDEMINKIKDINNEHKKENPQLSNTEEVIKILEAKNRDHREEIDDKLRRRCNLIIFKAPENTSLSTEEAKLKDDNLVMEIMKEIKATHKPSDTRRLGNISQDKESATNQRSRPLRLTFPSETERVNVLQAYHKTRKQLSEEDVSKQVAKVSIRKDLTPQERKEEEQLYLELKSKKVQSEKSGDEYAHWIRSRGRVINIGKYPVDAASRP</sequence>
<dbReference type="AlphaFoldDB" id="A0A1S5V2M5"/>
<feature type="region of interest" description="Disordered" evidence="2">
    <location>
        <begin position="1"/>
        <end position="61"/>
    </location>
</feature>
<keyword evidence="1" id="KW-0175">Coiled coil</keyword>
<accession>A0A1S5V2M5</accession>
<dbReference type="EMBL" id="KY115607">
    <property type="protein sequence ID" value="AQN68902.1"/>
    <property type="molecule type" value="Genomic_DNA"/>
</dbReference>
<feature type="compositionally biased region" description="Basic and acidic residues" evidence="2">
    <location>
        <begin position="255"/>
        <end position="273"/>
    </location>
</feature>
<evidence type="ECO:0000313" key="3">
    <source>
        <dbReference type="EMBL" id="AQN68902.1"/>
    </source>
</evidence>
<dbReference type="Gene3D" id="3.30.40.10">
    <property type="entry name" value="Zinc/RING finger domain, C3HC4 (zinc finger)"/>
    <property type="match status" value="1"/>
</dbReference>